<evidence type="ECO:0000313" key="8">
    <source>
        <dbReference type="EMBL" id="TDP87229.1"/>
    </source>
</evidence>
<evidence type="ECO:0000259" key="6">
    <source>
        <dbReference type="PROSITE" id="PS50111"/>
    </source>
</evidence>
<dbReference type="SMART" id="SM00304">
    <property type="entry name" value="HAMP"/>
    <property type="match status" value="1"/>
</dbReference>
<feature type="domain" description="Methyl-accepting transducer" evidence="6">
    <location>
        <begin position="287"/>
        <end position="523"/>
    </location>
</feature>
<accession>A0A4R6RKR9</accession>
<evidence type="ECO:0000256" key="5">
    <source>
        <dbReference type="SAM" id="Phobius"/>
    </source>
</evidence>
<dbReference type="PROSITE" id="PS50885">
    <property type="entry name" value="HAMP"/>
    <property type="match status" value="1"/>
</dbReference>
<name>A0A4R6RKR9_9HYPH</name>
<dbReference type="SUPFAM" id="SSF58104">
    <property type="entry name" value="Methyl-accepting chemotaxis protein (MCP) signaling domain"/>
    <property type="match status" value="1"/>
</dbReference>
<dbReference type="InterPro" id="IPR003660">
    <property type="entry name" value="HAMP_dom"/>
</dbReference>
<comment type="similarity">
    <text evidence="2">Belongs to the methyl-accepting chemotaxis (MCP) protein family.</text>
</comment>
<evidence type="ECO:0000259" key="7">
    <source>
        <dbReference type="PROSITE" id="PS50885"/>
    </source>
</evidence>
<keyword evidence="5" id="KW-0472">Membrane</keyword>
<dbReference type="InterPro" id="IPR004089">
    <property type="entry name" value="MCPsignal_dom"/>
</dbReference>
<keyword evidence="5" id="KW-0812">Transmembrane</keyword>
<evidence type="ECO:0000256" key="3">
    <source>
        <dbReference type="PROSITE-ProRule" id="PRU00284"/>
    </source>
</evidence>
<dbReference type="InterPro" id="IPR024478">
    <property type="entry name" value="HlyB_4HB_MCP"/>
</dbReference>
<protein>
    <submittedName>
        <fullName evidence="8">Methyl-accepting chemotaxis protein</fullName>
    </submittedName>
</protein>
<dbReference type="GO" id="GO:0007165">
    <property type="term" value="P:signal transduction"/>
    <property type="evidence" value="ECO:0007669"/>
    <property type="project" value="UniProtKB-KW"/>
</dbReference>
<feature type="coiled-coil region" evidence="4">
    <location>
        <begin position="250"/>
        <end position="280"/>
    </location>
</feature>
<dbReference type="Gene3D" id="6.10.340.10">
    <property type="match status" value="1"/>
</dbReference>
<evidence type="ECO:0000256" key="4">
    <source>
        <dbReference type="SAM" id="Coils"/>
    </source>
</evidence>
<dbReference type="PANTHER" id="PTHR32089:SF120">
    <property type="entry name" value="METHYL-ACCEPTING CHEMOTAXIS PROTEIN TLPQ"/>
    <property type="match status" value="1"/>
</dbReference>
<gene>
    <name evidence="8" type="ORF">EDD54_1117</name>
</gene>
<comment type="caution">
    <text evidence="8">The sequence shown here is derived from an EMBL/GenBank/DDBJ whole genome shotgun (WGS) entry which is preliminary data.</text>
</comment>
<keyword evidence="4" id="KW-0175">Coiled coil</keyword>
<proteinExistence type="inferred from homology"/>
<evidence type="ECO:0000313" key="9">
    <source>
        <dbReference type="Proteomes" id="UP000294547"/>
    </source>
</evidence>
<dbReference type="Pfam" id="PF13682">
    <property type="entry name" value="CZB"/>
    <property type="match status" value="1"/>
</dbReference>
<dbReference type="Gene3D" id="1.20.120.30">
    <property type="entry name" value="Aspartate receptor, ligand-binding domain"/>
    <property type="match status" value="1"/>
</dbReference>
<dbReference type="Gene3D" id="1.10.287.950">
    <property type="entry name" value="Methyl-accepting chemotaxis protein"/>
    <property type="match status" value="1"/>
</dbReference>
<dbReference type="PROSITE" id="PS50111">
    <property type="entry name" value="CHEMOTAXIS_TRANSDUC_2"/>
    <property type="match status" value="1"/>
</dbReference>
<dbReference type="Pfam" id="PF00672">
    <property type="entry name" value="HAMP"/>
    <property type="match status" value="1"/>
</dbReference>
<keyword evidence="5" id="KW-1133">Transmembrane helix</keyword>
<dbReference type="GO" id="GO:0016020">
    <property type="term" value="C:membrane"/>
    <property type="evidence" value="ECO:0007669"/>
    <property type="project" value="InterPro"/>
</dbReference>
<dbReference type="RefSeq" id="WP_126535800.1">
    <property type="nucleotide sequence ID" value="NZ_BSPM01000008.1"/>
</dbReference>
<feature type="domain" description="HAMP" evidence="7">
    <location>
        <begin position="209"/>
        <end position="262"/>
    </location>
</feature>
<dbReference type="CDD" id="cd11386">
    <property type="entry name" value="MCP_signal"/>
    <property type="match status" value="1"/>
</dbReference>
<dbReference type="SMART" id="SM00283">
    <property type="entry name" value="MA"/>
    <property type="match status" value="1"/>
</dbReference>
<dbReference type="Pfam" id="PF12729">
    <property type="entry name" value="4HB_MCP_1"/>
    <property type="match status" value="1"/>
</dbReference>
<feature type="transmembrane region" description="Helical" evidence="5">
    <location>
        <begin position="188"/>
        <end position="208"/>
    </location>
</feature>
<dbReference type="InterPro" id="IPR025991">
    <property type="entry name" value="Chemoreceptor_zinc-bind_dom"/>
</dbReference>
<dbReference type="AlphaFoldDB" id="A0A4R6RKR9"/>
<keyword evidence="9" id="KW-1185">Reference proteome</keyword>
<dbReference type="Proteomes" id="UP000294547">
    <property type="component" value="Unassembled WGS sequence"/>
</dbReference>
<dbReference type="Pfam" id="PF00015">
    <property type="entry name" value="MCPsignal"/>
    <property type="match status" value="1"/>
</dbReference>
<dbReference type="CDD" id="cd06225">
    <property type="entry name" value="HAMP"/>
    <property type="match status" value="1"/>
</dbReference>
<evidence type="ECO:0000256" key="1">
    <source>
        <dbReference type="ARBA" id="ARBA00023224"/>
    </source>
</evidence>
<dbReference type="OrthoDB" id="4514964at2"/>
<organism evidence="8 9">
    <name type="scientific">Oharaeibacter diazotrophicus</name>
    <dbReference type="NCBI Taxonomy" id="1920512"/>
    <lineage>
        <taxon>Bacteria</taxon>
        <taxon>Pseudomonadati</taxon>
        <taxon>Pseudomonadota</taxon>
        <taxon>Alphaproteobacteria</taxon>
        <taxon>Hyphomicrobiales</taxon>
        <taxon>Pleomorphomonadaceae</taxon>
        <taxon>Oharaeibacter</taxon>
    </lineage>
</organism>
<dbReference type="EMBL" id="SNXY01000006">
    <property type="protein sequence ID" value="TDP87229.1"/>
    <property type="molecule type" value="Genomic_DNA"/>
</dbReference>
<evidence type="ECO:0000256" key="2">
    <source>
        <dbReference type="ARBA" id="ARBA00029447"/>
    </source>
</evidence>
<keyword evidence="1 3" id="KW-0807">Transducer</keyword>
<reference evidence="8 9" key="1">
    <citation type="submission" date="2019-03" db="EMBL/GenBank/DDBJ databases">
        <title>Genomic Encyclopedia of Type Strains, Phase IV (KMG-IV): sequencing the most valuable type-strain genomes for metagenomic binning, comparative biology and taxonomic classification.</title>
        <authorList>
            <person name="Goeker M."/>
        </authorList>
    </citation>
    <scope>NUCLEOTIDE SEQUENCE [LARGE SCALE GENOMIC DNA]</scope>
    <source>
        <strain evidence="8 9">DSM 102969</strain>
    </source>
</reference>
<dbReference type="PANTHER" id="PTHR32089">
    <property type="entry name" value="METHYL-ACCEPTING CHEMOTAXIS PROTEIN MCPB"/>
    <property type="match status" value="1"/>
</dbReference>
<sequence>MNFSVRAWLIAAIGAIVAVALGQSLYSLSRLETVNRSVTEAQTQWTPSIDLLQQISFDLVQLRVRHARHILANDAADMGRIDGQIADVLGKMDKDRAAFELIETDPAVRRAYDEAIGRMPAYMALHRRLLASSTAGDKAAATALLNGEQKVASDAVLEPVRAALEAVRSAAAAEFATAEADYHAIRTVAASGAAALLLLGIVVMVFAVRGISRPVTAVSTAMGRIAGGDLATVVPHAGLRNEIGDLARGLEHFRDALAEAARLRAAAEEQERRIAASRDVQFDMLKLGAEMIGSINGIAVDMSNVEQNSQLVSTNSGTIASAAAEMVASVEQIFRSSEAAAEEARTVNHTAEVGRAAVGKVGVAMTNIVEAVDETAASVDNLARASEQIGQIMSVIETIAAQTNLLALNATIEAARAGEAGRGFAVVASEVKSLAGQTAKATDDITRRIETLREGMASISATMERSKAAVEAGRVAIGEAGATMETVSGQVGRVSDKMSEISVILRQQQEATQEISRSVENVAETAANNEKLLVAMGGKLADSNDVFTGRAREWHREGDPRSLCEVAKIDHVIFKKRVVDTVMGRDDWRHRDIPDHHACRLGKWYDAITDRRIRDLPAFAALVAPHERVHRLGHEVLEAHERREHARAVALLVDLNDASNEVIAMLDALSTAIGATQVEERSAAA</sequence>